<feature type="transmembrane region" description="Helical" evidence="1">
    <location>
        <begin position="264"/>
        <end position="282"/>
    </location>
</feature>
<evidence type="ECO:0000313" key="2">
    <source>
        <dbReference type="EMBL" id="MBB5696298.1"/>
    </source>
</evidence>
<reference evidence="2 3" key="1">
    <citation type="submission" date="2020-08" db="EMBL/GenBank/DDBJ databases">
        <title>Genomic Encyclopedia of Type Strains, Phase IV (KMG-IV): sequencing the most valuable type-strain genomes for metagenomic binning, comparative biology and taxonomic classification.</title>
        <authorList>
            <person name="Goeker M."/>
        </authorList>
    </citation>
    <scope>NUCLEOTIDE SEQUENCE [LARGE SCALE GENOMIC DNA]</scope>
    <source>
        <strain evidence="2 3">DSM 25622</strain>
    </source>
</reference>
<feature type="transmembrane region" description="Helical" evidence="1">
    <location>
        <begin position="159"/>
        <end position="179"/>
    </location>
</feature>
<feature type="transmembrane region" description="Helical" evidence="1">
    <location>
        <begin position="131"/>
        <end position="153"/>
    </location>
</feature>
<dbReference type="SUPFAM" id="SSF103473">
    <property type="entry name" value="MFS general substrate transporter"/>
    <property type="match status" value="1"/>
</dbReference>
<dbReference type="AlphaFoldDB" id="A0A840Y595"/>
<feature type="transmembrane region" description="Helical" evidence="1">
    <location>
        <begin position="200"/>
        <end position="227"/>
    </location>
</feature>
<keyword evidence="3" id="KW-1185">Reference proteome</keyword>
<organism evidence="2 3">
    <name type="scientific">Muricoccus pecuniae</name>
    <dbReference type="NCBI Taxonomy" id="693023"/>
    <lineage>
        <taxon>Bacteria</taxon>
        <taxon>Pseudomonadati</taxon>
        <taxon>Pseudomonadota</taxon>
        <taxon>Alphaproteobacteria</taxon>
        <taxon>Acetobacterales</taxon>
        <taxon>Roseomonadaceae</taxon>
        <taxon>Muricoccus</taxon>
    </lineage>
</organism>
<dbReference type="RefSeq" id="WP_184521477.1">
    <property type="nucleotide sequence ID" value="NZ_JACIJD010000036.1"/>
</dbReference>
<feature type="transmembrane region" description="Helical" evidence="1">
    <location>
        <begin position="72"/>
        <end position="90"/>
    </location>
</feature>
<feature type="transmembrane region" description="Helical" evidence="1">
    <location>
        <begin position="12"/>
        <end position="33"/>
    </location>
</feature>
<gene>
    <name evidence="2" type="ORF">FHS87_004368</name>
</gene>
<sequence length="390" mass="39720">MPRHGQFRLLTTHYALFQLAVASAGGFIGAYLMRLGFSLSFALVAYAGLLMIRFGLRFVALGAVRRLGYRRTVIAGAALSALQFLPLIGADRMGGLLAWVLLASLAEAVYWPVYHAAAAVTGGGASRGRELGIRTAVCALVGIVGPLMGGFLLEHLGPPVGFGIASVLTLLSVLPLLSMGEIPAGAVPSLREAVRGFDRAGIAAFAADGWMASGLALAWPMILFTALGSGYEAFGMANAMAGLVGAVAGLLCGRAIDRGQRDRYLLLVCLALLLGFALRAGAGWSPAAAAIANATGAAVSCLYVPVLMSVIYDRAKRSGAAYAFHFAAETGWDTGAAAGCLAAAAVAAVATVPSLAVLPASLGVIAIYRSVRGERAPATAGFAAEPVPAG</sequence>
<feature type="transmembrane region" description="Helical" evidence="1">
    <location>
        <begin position="288"/>
        <end position="312"/>
    </location>
</feature>
<keyword evidence="1" id="KW-0812">Transmembrane</keyword>
<dbReference type="Proteomes" id="UP000580654">
    <property type="component" value="Unassembled WGS sequence"/>
</dbReference>
<name>A0A840Y595_9PROT</name>
<comment type="caution">
    <text evidence="2">The sequence shown here is derived from an EMBL/GenBank/DDBJ whole genome shotgun (WGS) entry which is preliminary data.</text>
</comment>
<feature type="transmembrane region" description="Helical" evidence="1">
    <location>
        <begin position="39"/>
        <end position="60"/>
    </location>
</feature>
<accession>A0A840Y595</accession>
<dbReference type="InterPro" id="IPR036259">
    <property type="entry name" value="MFS_trans_sf"/>
</dbReference>
<evidence type="ECO:0000256" key="1">
    <source>
        <dbReference type="SAM" id="Phobius"/>
    </source>
</evidence>
<keyword evidence="1" id="KW-1133">Transmembrane helix</keyword>
<feature type="transmembrane region" description="Helical" evidence="1">
    <location>
        <begin position="96"/>
        <end position="119"/>
    </location>
</feature>
<keyword evidence="1" id="KW-0472">Membrane</keyword>
<proteinExistence type="predicted"/>
<protein>
    <submittedName>
        <fullName evidence="2">MFS family permease</fullName>
    </submittedName>
</protein>
<evidence type="ECO:0000313" key="3">
    <source>
        <dbReference type="Proteomes" id="UP000580654"/>
    </source>
</evidence>
<dbReference type="EMBL" id="JACIJD010000036">
    <property type="protein sequence ID" value="MBB5696298.1"/>
    <property type="molecule type" value="Genomic_DNA"/>
</dbReference>
<dbReference type="Gene3D" id="1.20.1250.20">
    <property type="entry name" value="MFS general substrate transporter like domains"/>
    <property type="match status" value="2"/>
</dbReference>
<feature type="transmembrane region" description="Helical" evidence="1">
    <location>
        <begin position="233"/>
        <end position="252"/>
    </location>
</feature>